<dbReference type="AlphaFoldDB" id="A0AAW2XUZ7"/>
<proteinExistence type="predicted"/>
<gene>
    <name evidence="2" type="ORF">Slati_0406400</name>
</gene>
<dbReference type="EMBL" id="JACGWN010000002">
    <property type="protein sequence ID" value="KAL0457792.1"/>
    <property type="molecule type" value="Genomic_DNA"/>
</dbReference>
<protein>
    <submittedName>
        <fullName evidence="2">Uncharacterized protein</fullName>
    </submittedName>
</protein>
<reference evidence="2" key="1">
    <citation type="submission" date="2020-06" db="EMBL/GenBank/DDBJ databases">
        <authorList>
            <person name="Li T."/>
            <person name="Hu X."/>
            <person name="Zhang T."/>
            <person name="Song X."/>
            <person name="Zhang H."/>
            <person name="Dai N."/>
            <person name="Sheng W."/>
            <person name="Hou X."/>
            <person name="Wei L."/>
        </authorList>
    </citation>
    <scope>NUCLEOTIDE SEQUENCE</scope>
    <source>
        <strain evidence="2">KEN1</strain>
        <tissue evidence="2">Leaf</tissue>
    </source>
</reference>
<reference evidence="2" key="2">
    <citation type="journal article" date="2024" name="Plant">
        <title>Genomic evolution and insights into agronomic trait innovations of Sesamum species.</title>
        <authorList>
            <person name="Miao H."/>
            <person name="Wang L."/>
            <person name="Qu L."/>
            <person name="Liu H."/>
            <person name="Sun Y."/>
            <person name="Le M."/>
            <person name="Wang Q."/>
            <person name="Wei S."/>
            <person name="Zheng Y."/>
            <person name="Lin W."/>
            <person name="Duan Y."/>
            <person name="Cao H."/>
            <person name="Xiong S."/>
            <person name="Wang X."/>
            <person name="Wei L."/>
            <person name="Li C."/>
            <person name="Ma Q."/>
            <person name="Ju M."/>
            <person name="Zhao R."/>
            <person name="Li G."/>
            <person name="Mu C."/>
            <person name="Tian Q."/>
            <person name="Mei H."/>
            <person name="Zhang T."/>
            <person name="Gao T."/>
            <person name="Zhang H."/>
        </authorList>
    </citation>
    <scope>NUCLEOTIDE SEQUENCE</scope>
    <source>
        <strain evidence="2">KEN1</strain>
    </source>
</reference>
<feature type="compositionally biased region" description="Low complexity" evidence="1">
    <location>
        <begin position="52"/>
        <end position="61"/>
    </location>
</feature>
<evidence type="ECO:0000256" key="1">
    <source>
        <dbReference type="SAM" id="MobiDB-lite"/>
    </source>
</evidence>
<organism evidence="2">
    <name type="scientific">Sesamum latifolium</name>
    <dbReference type="NCBI Taxonomy" id="2727402"/>
    <lineage>
        <taxon>Eukaryota</taxon>
        <taxon>Viridiplantae</taxon>
        <taxon>Streptophyta</taxon>
        <taxon>Embryophyta</taxon>
        <taxon>Tracheophyta</taxon>
        <taxon>Spermatophyta</taxon>
        <taxon>Magnoliopsida</taxon>
        <taxon>eudicotyledons</taxon>
        <taxon>Gunneridae</taxon>
        <taxon>Pentapetalae</taxon>
        <taxon>asterids</taxon>
        <taxon>lamiids</taxon>
        <taxon>Lamiales</taxon>
        <taxon>Pedaliaceae</taxon>
        <taxon>Sesamum</taxon>
    </lineage>
</organism>
<feature type="compositionally biased region" description="Low complexity" evidence="1">
    <location>
        <begin position="70"/>
        <end position="81"/>
    </location>
</feature>
<accession>A0AAW2XUZ7</accession>
<sequence length="89" mass="10176">MTDKWQNKVFRPIKSCFEVKYSSQSDRVSRGAFRNGERGTVWLAVRSKRLLPPNSNNNNPPTLAQRADRNSNTVRNSNNNSKQGVARKQ</sequence>
<feature type="region of interest" description="Disordered" evidence="1">
    <location>
        <begin position="50"/>
        <end position="89"/>
    </location>
</feature>
<comment type="caution">
    <text evidence="2">The sequence shown here is derived from an EMBL/GenBank/DDBJ whole genome shotgun (WGS) entry which is preliminary data.</text>
</comment>
<name>A0AAW2XUZ7_9LAMI</name>
<evidence type="ECO:0000313" key="2">
    <source>
        <dbReference type="EMBL" id="KAL0457792.1"/>
    </source>
</evidence>